<dbReference type="InterPro" id="IPR032675">
    <property type="entry name" value="LRR_dom_sf"/>
</dbReference>
<dbReference type="PROSITE" id="PS50003">
    <property type="entry name" value="PH_DOMAIN"/>
    <property type="match status" value="1"/>
</dbReference>
<accession>A0ABM1EZX4</accession>
<evidence type="ECO:0000313" key="5">
    <source>
        <dbReference type="RefSeq" id="XP_014677745.1"/>
    </source>
</evidence>
<gene>
    <name evidence="5" type="primary">LOC106817582</name>
</gene>
<dbReference type="Proteomes" id="UP000695022">
    <property type="component" value="Unplaced"/>
</dbReference>
<reference evidence="5" key="1">
    <citation type="submission" date="2025-08" db="UniProtKB">
        <authorList>
            <consortium name="RefSeq"/>
        </authorList>
    </citation>
    <scope>IDENTIFICATION</scope>
</reference>
<name>A0ABM1EZX4_PRICU</name>
<dbReference type="CDD" id="cd17213">
    <property type="entry name" value="RA_PHLPP"/>
    <property type="match status" value="1"/>
</dbReference>
<feature type="domain" description="PH" evidence="3">
    <location>
        <begin position="232"/>
        <end position="330"/>
    </location>
</feature>
<dbReference type="Pfam" id="PF00169">
    <property type="entry name" value="PH"/>
    <property type="match status" value="1"/>
</dbReference>
<dbReference type="Gene3D" id="2.30.29.30">
    <property type="entry name" value="Pleckstrin-homology domain (PH domain)/Phosphotyrosine-binding domain (PTB)"/>
    <property type="match status" value="1"/>
</dbReference>
<sequence>MRRGTGPDDVMYRRREQCDTVTVRSHYSVLSSRGRAGHNWWKEFMMDEEEKSGSRSSSSRSPDNRPVSTLSDELGSWETTTSATTEPFSDKDRSPTGSSSSSFSRAATSGATVDKPDPDAWLCDTNHGYVRVYDADTTVLKSRCLPCSLATTAHQICLKLGALSNALHVQYNGGVIKRLEAYDPPLALQNEYLSRIGYADVCRMQEVGQSKELGYLLRFYVGKPVQDGTFTRNNVSGVLYVRKGKLFHQWAKRMCMLSGTRLLVYPGVDRRGTPHVYQLATGRVEEVKFKNHERCLKVTSEMQGGRCICLSFSSDSDLTKWLRKCTKAAAKLPNLADLSNNHLEYIPENLFVNDRLSQLNLRHNALKERPIEEDIYTIGWVDDLPSFQNLHSLNLSDTTCTCSRAPSAGADAARTERL</sequence>
<dbReference type="SUPFAM" id="SSF50729">
    <property type="entry name" value="PH domain-like"/>
    <property type="match status" value="1"/>
</dbReference>
<dbReference type="RefSeq" id="XP_014677745.1">
    <property type="nucleotide sequence ID" value="XM_014822259.1"/>
</dbReference>
<evidence type="ECO:0000313" key="4">
    <source>
        <dbReference type="Proteomes" id="UP000695022"/>
    </source>
</evidence>
<proteinExistence type="predicted"/>
<dbReference type="GeneID" id="106817582"/>
<dbReference type="SUPFAM" id="SSF52058">
    <property type="entry name" value="L domain-like"/>
    <property type="match status" value="1"/>
</dbReference>
<evidence type="ECO:0000259" key="3">
    <source>
        <dbReference type="PROSITE" id="PS50003"/>
    </source>
</evidence>
<dbReference type="Gene3D" id="3.80.10.10">
    <property type="entry name" value="Ribonuclease Inhibitor"/>
    <property type="match status" value="1"/>
</dbReference>
<protein>
    <submittedName>
        <fullName evidence="5">PH domain leucine-rich repeat-containing protein phosphatase 2-like</fullName>
    </submittedName>
</protein>
<dbReference type="InterPro" id="IPR055071">
    <property type="entry name" value="RA_PHLPP-like"/>
</dbReference>
<dbReference type="SMART" id="SM00233">
    <property type="entry name" value="PH"/>
    <property type="match status" value="1"/>
</dbReference>
<keyword evidence="4" id="KW-1185">Reference proteome</keyword>
<feature type="compositionally biased region" description="Polar residues" evidence="2">
    <location>
        <begin position="66"/>
        <end position="87"/>
    </location>
</feature>
<dbReference type="Pfam" id="PF23010">
    <property type="entry name" value="RA_3"/>
    <property type="match status" value="1"/>
</dbReference>
<dbReference type="InterPro" id="IPR011993">
    <property type="entry name" value="PH-like_dom_sf"/>
</dbReference>
<feature type="region of interest" description="Disordered" evidence="2">
    <location>
        <begin position="48"/>
        <end position="112"/>
    </location>
</feature>
<dbReference type="InterPro" id="IPR001849">
    <property type="entry name" value="PH_domain"/>
</dbReference>
<evidence type="ECO:0000256" key="2">
    <source>
        <dbReference type="SAM" id="MobiDB-lite"/>
    </source>
</evidence>
<feature type="compositionally biased region" description="Low complexity" evidence="2">
    <location>
        <begin position="95"/>
        <end position="112"/>
    </location>
</feature>
<evidence type="ECO:0000256" key="1">
    <source>
        <dbReference type="ARBA" id="ARBA00022723"/>
    </source>
</evidence>
<organism evidence="4 5">
    <name type="scientific">Priapulus caudatus</name>
    <name type="common">Priapulid worm</name>
    <dbReference type="NCBI Taxonomy" id="37621"/>
    <lineage>
        <taxon>Eukaryota</taxon>
        <taxon>Metazoa</taxon>
        <taxon>Ecdysozoa</taxon>
        <taxon>Scalidophora</taxon>
        <taxon>Priapulida</taxon>
        <taxon>Priapulimorpha</taxon>
        <taxon>Priapulimorphida</taxon>
        <taxon>Priapulidae</taxon>
        <taxon>Priapulus</taxon>
    </lineage>
</organism>
<keyword evidence="1" id="KW-0479">Metal-binding</keyword>